<evidence type="ECO:0000313" key="2">
    <source>
        <dbReference type="Proteomes" id="UP001596156"/>
    </source>
</evidence>
<accession>A0ABW0D2U8</accession>
<comment type="caution">
    <text evidence="1">The sequence shown here is derived from an EMBL/GenBank/DDBJ whole genome shotgun (WGS) entry which is preliminary data.</text>
</comment>
<sequence length="46" mass="5034">METQPAVRLPEPPALELEQAMLPRDAFFAAAEHVPPVRPSDASPPR</sequence>
<dbReference type="EMBL" id="JBHSKL010000008">
    <property type="protein sequence ID" value="MFC5224343.1"/>
    <property type="molecule type" value="Genomic_DNA"/>
</dbReference>
<proteinExistence type="predicted"/>
<reference evidence="2" key="1">
    <citation type="journal article" date="2019" name="Int. J. Syst. Evol. Microbiol.">
        <title>The Global Catalogue of Microorganisms (GCM) 10K type strain sequencing project: providing services to taxonomists for standard genome sequencing and annotation.</title>
        <authorList>
            <consortium name="The Broad Institute Genomics Platform"/>
            <consortium name="The Broad Institute Genome Sequencing Center for Infectious Disease"/>
            <person name="Wu L."/>
            <person name="Ma J."/>
        </authorList>
    </citation>
    <scope>NUCLEOTIDE SEQUENCE [LARGE SCALE GENOMIC DNA]</scope>
    <source>
        <strain evidence="2">CCM 8479</strain>
    </source>
</reference>
<dbReference type="RefSeq" id="WP_344645760.1">
    <property type="nucleotide sequence ID" value="NZ_BAAASS010000020.1"/>
</dbReference>
<name>A0ABW0D2U8_STRFI</name>
<organism evidence="1 2">
    <name type="scientific">Streptomyces fimbriatus</name>
    <dbReference type="NCBI Taxonomy" id="68197"/>
    <lineage>
        <taxon>Bacteria</taxon>
        <taxon>Bacillati</taxon>
        <taxon>Actinomycetota</taxon>
        <taxon>Actinomycetes</taxon>
        <taxon>Kitasatosporales</taxon>
        <taxon>Streptomycetaceae</taxon>
        <taxon>Streptomyces</taxon>
    </lineage>
</organism>
<dbReference type="Proteomes" id="UP001596156">
    <property type="component" value="Unassembled WGS sequence"/>
</dbReference>
<protein>
    <submittedName>
        <fullName evidence="1">Uncharacterized protein</fullName>
    </submittedName>
</protein>
<keyword evidence="2" id="KW-1185">Reference proteome</keyword>
<evidence type="ECO:0000313" key="1">
    <source>
        <dbReference type="EMBL" id="MFC5224343.1"/>
    </source>
</evidence>
<gene>
    <name evidence="1" type="ORF">ACFPN6_06950</name>
</gene>